<protein>
    <submittedName>
        <fullName evidence="1">Uncharacterized protein</fullName>
    </submittedName>
</protein>
<dbReference type="Proteomes" id="UP000001514">
    <property type="component" value="Unassembled WGS sequence"/>
</dbReference>
<organism evidence="2">
    <name type="scientific">Selaginella moellendorffii</name>
    <name type="common">Spikemoss</name>
    <dbReference type="NCBI Taxonomy" id="88036"/>
    <lineage>
        <taxon>Eukaryota</taxon>
        <taxon>Viridiplantae</taxon>
        <taxon>Streptophyta</taxon>
        <taxon>Embryophyta</taxon>
        <taxon>Tracheophyta</taxon>
        <taxon>Lycopodiopsida</taxon>
        <taxon>Selaginellales</taxon>
        <taxon>Selaginellaceae</taxon>
        <taxon>Selaginella</taxon>
    </lineage>
</organism>
<reference evidence="1 2" key="1">
    <citation type="journal article" date="2011" name="Science">
        <title>The Selaginella genome identifies genetic changes associated with the evolution of vascular plants.</title>
        <authorList>
            <person name="Banks J.A."/>
            <person name="Nishiyama T."/>
            <person name="Hasebe M."/>
            <person name="Bowman J.L."/>
            <person name="Gribskov M."/>
            <person name="dePamphilis C."/>
            <person name="Albert V.A."/>
            <person name="Aono N."/>
            <person name="Aoyama T."/>
            <person name="Ambrose B.A."/>
            <person name="Ashton N.W."/>
            <person name="Axtell M.J."/>
            <person name="Barker E."/>
            <person name="Barker M.S."/>
            <person name="Bennetzen J.L."/>
            <person name="Bonawitz N.D."/>
            <person name="Chapple C."/>
            <person name="Cheng C."/>
            <person name="Correa L.G."/>
            <person name="Dacre M."/>
            <person name="DeBarry J."/>
            <person name="Dreyer I."/>
            <person name="Elias M."/>
            <person name="Engstrom E.M."/>
            <person name="Estelle M."/>
            <person name="Feng L."/>
            <person name="Finet C."/>
            <person name="Floyd S.K."/>
            <person name="Frommer W.B."/>
            <person name="Fujita T."/>
            <person name="Gramzow L."/>
            <person name="Gutensohn M."/>
            <person name="Harholt J."/>
            <person name="Hattori M."/>
            <person name="Heyl A."/>
            <person name="Hirai T."/>
            <person name="Hiwatashi Y."/>
            <person name="Ishikawa M."/>
            <person name="Iwata M."/>
            <person name="Karol K.G."/>
            <person name="Koehler B."/>
            <person name="Kolukisaoglu U."/>
            <person name="Kubo M."/>
            <person name="Kurata T."/>
            <person name="Lalonde S."/>
            <person name="Li K."/>
            <person name="Li Y."/>
            <person name="Litt A."/>
            <person name="Lyons E."/>
            <person name="Manning G."/>
            <person name="Maruyama T."/>
            <person name="Michael T.P."/>
            <person name="Mikami K."/>
            <person name="Miyazaki S."/>
            <person name="Morinaga S."/>
            <person name="Murata T."/>
            <person name="Mueller-Roeber B."/>
            <person name="Nelson D.R."/>
            <person name="Obara M."/>
            <person name="Oguri Y."/>
            <person name="Olmstead R.G."/>
            <person name="Onodera N."/>
            <person name="Petersen B.L."/>
            <person name="Pils B."/>
            <person name="Prigge M."/>
            <person name="Rensing S.A."/>
            <person name="Riano-Pachon D.M."/>
            <person name="Roberts A.W."/>
            <person name="Sato Y."/>
            <person name="Scheller H.V."/>
            <person name="Schulz B."/>
            <person name="Schulz C."/>
            <person name="Shakirov E.V."/>
            <person name="Shibagaki N."/>
            <person name="Shinohara N."/>
            <person name="Shippen D.E."/>
            <person name="Soerensen I."/>
            <person name="Sotooka R."/>
            <person name="Sugimoto N."/>
            <person name="Sugita M."/>
            <person name="Sumikawa N."/>
            <person name="Tanurdzic M."/>
            <person name="Theissen G."/>
            <person name="Ulvskov P."/>
            <person name="Wakazuki S."/>
            <person name="Weng J.K."/>
            <person name="Willats W.W."/>
            <person name="Wipf D."/>
            <person name="Wolf P.G."/>
            <person name="Yang L."/>
            <person name="Zimmer A.D."/>
            <person name="Zhu Q."/>
            <person name="Mitros T."/>
            <person name="Hellsten U."/>
            <person name="Loque D."/>
            <person name="Otillar R."/>
            <person name="Salamov A."/>
            <person name="Schmutz J."/>
            <person name="Shapiro H."/>
            <person name="Lindquist E."/>
            <person name="Lucas S."/>
            <person name="Rokhsar D."/>
            <person name="Grigoriev I.V."/>
        </authorList>
    </citation>
    <scope>NUCLEOTIDE SEQUENCE [LARGE SCALE GENOMIC DNA]</scope>
</reference>
<dbReference type="AlphaFoldDB" id="D8RNU4"/>
<evidence type="ECO:0000313" key="2">
    <source>
        <dbReference type="Proteomes" id="UP000001514"/>
    </source>
</evidence>
<proteinExistence type="predicted"/>
<dbReference type="InParanoid" id="D8RNU4"/>
<name>D8RNU4_SELML</name>
<keyword evidence="2" id="KW-1185">Reference proteome</keyword>
<accession>D8RNU4</accession>
<evidence type="ECO:0000313" key="1">
    <source>
        <dbReference type="EMBL" id="EFJ25926.1"/>
    </source>
</evidence>
<dbReference type="KEGG" id="smo:SELMODRAFT_413250"/>
<dbReference type="Gramene" id="EFJ25926">
    <property type="protein sequence ID" value="EFJ25926"/>
    <property type="gene ID" value="SELMODRAFT_413250"/>
</dbReference>
<dbReference type="EMBL" id="GL377585">
    <property type="protein sequence ID" value="EFJ25926.1"/>
    <property type="molecule type" value="Genomic_DNA"/>
</dbReference>
<gene>
    <name evidence="1" type="ORF">SELMODRAFT_413250</name>
</gene>
<dbReference type="HOGENOM" id="CLU_1663713_0_0_1"/>
<sequence>MAELSRSGEKVSITGPGPYGVIQTFSPLDWNGEKRFLQTMYVIDDDCLEAAAKVEKWTPAAIEEAMEKGMFMDCGTANVTQDDPVDPFIIHEGVEDLLLARKRFMVGIVVSWFTRSQREDLSRNHESNFTSIPCGYVSAMLKDGHLSCKSTIVVGISPA</sequence>